<dbReference type="PATRIC" id="fig|1348973.3.peg.1932"/>
<sequence>MNDVEGTNGYFLFKKVDGNNVTNQLSTPESREILLNTLSGSDPLIKDALTTIIERGDFIKSLPNDKKELSPSNNKGMVSKGFQAQIENDPGIVADLIKSSQSSIEELKQNIQTKSGPDLFDFILEDIQQLKKSLFDPRSLGVIVTRGSYF</sequence>
<comment type="caution">
    <text evidence="1">The sequence shown here is derived from an EMBL/GenBank/DDBJ whole genome shotgun (WGS) entry which is preliminary data.</text>
</comment>
<dbReference type="Proteomes" id="UP000027936">
    <property type="component" value="Unassembled WGS sequence"/>
</dbReference>
<evidence type="ECO:0000313" key="1">
    <source>
        <dbReference type="EMBL" id="KEF38770.1"/>
    </source>
</evidence>
<organism evidence="1 2">
    <name type="scientific">Schinkia azotoformans MEV2011</name>
    <dbReference type="NCBI Taxonomy" id="1348973"/>
    <lineage>
        <taxon>Bacteria</taxon>
        <taxon>Bacillati</taxon>
        <taxon>Bacillota</taxon>
        <taxon>Bacilli</taxon>
        <taxon>Bacillales</taxon>
        <taxon>Bacillaceae</taxon>
        <taxon>Calidifontibacillus/Schinkia group</taxon>
        <taxon>Schinkia</taxon>
    </lineage>
</organism>
<reference evidence="1 2" key="1">
    <citation type="submission" date="2014-04" db="EMBL/GenBank/DDBJ databases">
        <title>Draft genome sequence of Bacillus azotoformans MEV2011, a (co-) denitrifying strain unable to grow in the presence of oxygen.</title>
        <authorList>
            <person name="Nielsen M."/>
            <person name="Schreiber L."/>
            <person name="Finster K."/>
            <person name="Schramm A."/>
        </authorList>
    </citation>
    <scope>NUCLEOTIDE SEQUENCE [LARGE SCALE GENOMIC DNA]</scope>
    <source>
        <strain evidence="1 2">MEV2011</strain>
    </source>
</reference>
<protein>
    <submittedName>
        <fullName evidence="1">Uncharacterized protein</fullName>
    </submittedName>
</protein>
<dbReference type="EMBL" id="JJRY01000006">
    <property type="protein sequence ID" value="KEF38770.1"/>
    <property type="molecule type" value="Genomic_DNA"/>
</dbReference>
<proteinExistence type="predicted"/>
<name>A0A072NZV1_SCHAZ</name>
<dbReference type="AlphaFoldDB" id="A0A072NZV1"/>
<evidence type="ECO:0000313" key="2">
    <source>
        <dbReference type="Proteomes" id="UP000027936"/>
    </source>
</evidence>
<gene>
    <name evidence="1" type="ORF">M670_01984</name>
</gene>
<accession>A0A072NZV1</accession>